<evidence type="ECO:0008006" key="9">
    <source>
        <dbReference type="Google" id="ProtNLM"/>
    </source>
</evidence>
<feature type="repeat" description="ANK" evidence="3">
    <location>
        <begin position="1037"/>
        <end position="1069"/>
    </location>
</feature>
<evidence type="ECO:0000313" key="7">
    <source>
        <dbReference type="EMBL" id="OQD94255.1"/>
    </source>
</evidence>
<dbReference type="Pfam" id="PF24809">
    <property type="entry name" value="DUF7708"/>
    <property type="match status" value="1"/>
</dbReference>
<evidence type="ECO:0000256" key="2">
    <source>
        <dbReference type="ARBA" id="ARBA00023043"/>
    </source>
</evidence>
<feature type="domain" description="DUF7708" evidence="5">
    <location>
        <begin position="74"/>
        <end position="222"/>
    </location>
</feature>
<proteinExistence type="predicted"/>
<dbReference type="Gene3D" id="1.25.40.20">
    <property type="entry name" value="Ankyrin repeat-containing domain"/>
    <property type="match status" value="6"/>
</dbReference>
<dbReference type="InterPro" id="IPR002110">
    <property type="entry name" value="Ankyrin_rpt"/>
</dbReference>
<feature type="compositionally biased region" description="Acidic residues" evidence="4">
    <location>
        <begin position="1192"/>
        <end position="1216"/>
    </location>
</feature>
<reference evidence="8" key="1">
    <citation type="journal article" date="2017" name="Nat. Microbiol.">
        <title>Global analysis of biosynthetic gene clusters reveals vast potential of secondary metabolite production in Penicillium species.</title>
        <authorList>
            <person name="Nielsen J.C."/>
            <person name="Grijseels S."/>
            <person name="Prigent S."/>
            <person name="Ji B."/>
            <person name="Dainat J."/>
            <person name="Nielsen K.F."/>
            <person name="Frisvad J.C."/>
            <person name="Workman M."/>
            <person name="Nielsen J."/>
        </authorList>
    </citation>
    <scope>NUCLEOTIDE SEQUENCE [LARGE SCALE GENOMIC DNA]</scope>
    <source>
        <strain evidence="8">IBT 29525</strain>
    </source>
</reference>
<gene>
    <name evidence="7" type="ORF">PENSOL_c027G09289</name>
</gene>
<dbReference type="EMBL" id="MDYO01000027">
    <property type="protein sequence ID" value="OQD94255.1"/>
    <property type="molecule type" value="Genomic_DNA"/>
</dbReference>
<dbReference type="PANTHER" id="PTHR24123">
    <property type="entry name" value="ANKYRIN REPEAT-CONTAINING"/>
    <property type="match status" value="1"/>
</dbReference>
<dbReference type="STRING" id="60172.A0A1V6QYJ1"/>
<dbReference type="SUPFAM" id="SSF52540">
    <property type="entry name" value="P-loop containing nucleoside triphosphate hydrolases"/>
    <property type="match status" value="1"/>
</dbReference>
<comment type="caution">
    <text evidence="7">The sequence shown here is derived from an EMBL/GenBank/DDBJ whole genome shotgun (WGS) entry which is preliminary data.</text>
</comment>
<keyword evidence="1" id="KW-0677">Repeat</keyword>
<evidence type="ECO:0000256" key="3">
    <source>
        <dbReference type="PROSITE-ProRule" id="PRU00023"/>
    </source>
</evidence>
<dbReference type="PROSITE" id="PS50297">
    <property type="entry name" value="ANK_REP_REGION"/>
    <property type="match status" value="4"/>
</dbReference>
<dbReference type="Gene3D" id="3.40.50.300">
    <property type="entry name" value="P-loop containing nucleotide triphosphate hydrolases"/>
    <property type="match status" value="1"/>
</dbReference>
<accession>A0A1V6QYJ1</accession>
<feature type="repeat" description="ANK" evidence="3">
    <location>
        <begin position="1005"/>
        <end position="1037"/>
    </location>
</feature>
<keyword evidence="8" id="KW-1185">Reference proteome</keyword>
<keyword evidence="2 3" id="KW-0040">ANK repeat</keyword>
<feature type="repeat" description="ANK" evidence="3">
    <location>
        <begin position="1746"/>
        <end position="1775"/>
    </location>
</feature>
<dbReference type="Pfam" id="PF00023">
    <property type="entry name" value="Ank"/>
    <property type="match status" value="2"/>
</dbReference>
<dbReference type="SMART" id="SM00248">
    <property type="entry name" value="ANK"/>
    <property type="match status" value="16"/>
</dbReference>
<dbReference type="Pfam" id="PF12796">
    <property type="entry name" value="Ank_2"/>
    <property type="match status" value="2"/>
</dbReference>
<dbReference type="SUPFAM" id="SSF48403">
    <property type="entry name" value="Ankyrin repeat"/>
    <property type="match status" value="4"/>
</dbReference>
<evidence type="ECO:0000259" key="5">
    <source>
        <dbReference type="Pfam" id="PF24809"/>
    </source>
</evidence>
<sequence>MSHKAATRENLWTLAFHSLPPATKEALEKYQNEKHIETVDTTLKAVRDKQIVCLQKRWTIKTKAGKRLIVRDVLDKVAFWLNRFKEVGDIAVQYDPTHASLPWAGVRVLLQASINDLQTFTSVAEGLETLARITTRYSILETIYLPSTGQLLSSAQSKLCDALVALYSESLKYLDDIGKYYERSTAKRIARSLVDSSDSVESFLKGISTKEAEVERIAQTVQTEILKEKSDQLGQSLKVFQDEGRSSVESLKNLFHSLEAPLIRLSDPLVQFQESLDLQERRKFLMWLSNENYKLQHESTYKEVVPGTANWILSDKQYQRWQTSSACSTLWVHGIPGCGKTKLASVIIQKHLDSILQNTCSAPVAYIYCSNTKTSLSSLTSAAILRNVVKQLAVTQQGQKVRQEIWDEFKKRQKVADMDGVDPLPLTVDECIQMLLALTADCPATIIIDGLDELVGNQLDILTNLRTLASESSSLVKIMISSRKDTHIAQELHDAISLPVTVCENSEDIKVFVLHSVSSAITNRKLLGGSVSKSLSDHLVESLYQGARGMFLWPAMQLEYLCDRRKFKLEEDVIAALKSLPPSLISTFDNLYARINLFEYHAKTMVMRIFAWLMAKERDLSASELLMAISFNKNADDSIISIASGTIDPQLILDLCCNFVIFDDNLNRFSFIHASVLEYLQALPEYSVSMTNSIAAKRCIDYFLLDSDISTDTSSAEDETDSLESPESFRDYAISYWAYHYLKVVEVHHKADLDNALNQFLSPEESMSFRFWLDDVKDQVEAKKPNPTQLKELNAMLNDQYSPLFMACVYGLAFILEFIEAEALRAGTSMDFDVKNSHGASALYVSARYGRLEAVRFLLDRGANPDITGGFFGNPLQAAAFQGYRDIVSLLVERKADLFAPGKFSSALDAALAGSSGPVIKFLLEASKITDRPKLEKILARASYDGHDEVVAYLLGEISQNEENDGNAADSSFHVALQAALLQGHARIAKRMLDSVADINLGIGHFGSALQAAAFGGHLSMVNLTLKRGADLNTRGRYGTALRAAALRGHSNVVRLLIEKGANVEGKDADAMQAAAFNGHLSTVGILIDSQLYNCDDSSSIPAVESASFRGHLEVTRLLLQTFGKKAAYSAFSAGLDGGRENVTQLALEWKPEIKASDLPNGGGEFCSVGGGLSLLPSGDSNYYRYIYAGSDEGEDSEGSEDDDESEDNATSDDSEKEIAANESAIDISPKLDTSSPWLAIEEEHGLGRVVEKDYDIGHGNGRFLRIAARKGLVDTVNVLLDQGFNINTTGNHSGPSSGKPTPIEVAAEAGQFEVVVILLKRGAEVRQAISYAVRNKDTRMIRLILNERPKAPLDWPQSRDRRGYYVRTVTPIVVAVAWKRPRFLEMLLAHAKHTSRPIIGYGLIMAARKGNMRYMRSILSDFQLKELGDVSSLARQQYDTFVMVSQIAAMRKSTRTMQLLLCHVASATIQEKLLECFVKVSISNAHWYTVLEDVRHIFNPSFYDNLAGRALVSIASMKELLPKGKNSKDFAALEEGFELLFESSPVFISALPDALREATKNNNLVLIKRILDWHRLTCAMSTRNFATLINEADADGKTLLYFACTTGRPDIFFTFLDAGADTCGLYDQFPLRLVGQRGIAENKSDKVNLLQIALDAYQASEDTFQWREWGGSLWERPLEVCWGPIVCHLLDAGLGIDLTYPGLAKFFYVACRQGALVYVKMLLEKGVSQCARSSKSSVHDTWLESALHVAAIGGQMAVAEYLLSHGAFVRAKANLGSYSKTYNQTAIEAALERHSLSGSRTAIHEVCAYLVASGASESDAELLLVKACQENNLPSVKRMLRRGTKITDASVIKTEKLYRIFVEAGFNFHDHPATIGHLTENAMESGNSVYFQELVDAYGLRPDSRDLVRAIVATSKRKETRALFLGILIERCSLDINQVYQFPRRTTEATTILNEAARDFKDVDDVSFILQLGANPDSPGLRYTPLTTILVREAISTSGRSPGDTHLIIKALLDDGADPNGLRPIDLLPTGQVKYRTFRTPLLLAIIMNEPGTAQIVKTLLNHGADVNMGRISPLRLSQFFGQKDVENLLREHGARDNSDPDCPISDFVKVLSWKDTYGHRAG</sequence>
<dbReference type="InterPro" id="IPR056884">
    <property type="entry name" value="NPHP3-like_N"/>
</dbReference>
<protein>
    <recommendedName>
        <fullName evidence="9">NWD NACHT-NTPase N-terminal domain-containing protein</fullName>
    </recommendedName>
</protein>
<dbReference type="Pfam" id="PF24883">
    <property type="entry name" value="NPHP3_N"/>
    <property type="match status" value="1"/>
</dbReference>
<evidence type="ECO:0000259" key="6">
    <source>
        <dbReference type="Pfam" id="PF24883"/>
    </source>
</evidence>
<feature type="repeat" description="ANK" evidence="3">
    <location>
        <begin position="838"/>
        <end position="870"/>
    </location>
</feature>
<evidence type="ECO:0000256" key="1">
    <source>
        <dbReference type="ARBA" id="ARBA00022737"/>
    </source>
</evidence>
<dbReference type="PROSITE" id="PS50088">
    <property type="entry name" value="ANK_REPEAT"/>
    <property type="match status" value="6"/>
</dbReference>
<feature type="repeat" description="ANK" evidence="3">
    <location>
        <begin position="1299"/>
        <end position="1331"/>
    </location>
</feature>
<dbReference type="InterPro" id="IPR051165">
    <property type="entry name" value="Multifunctional_ANK_Repeat"/>
</dbReference>
<feature type="region of interest" description="Disordered" evidence="4">
    <location>
        <begin position="1191"/>
        <end position="1226"/>
    </location>
</feature>
<dbReference type="PANTHER" id="PTHR24123:SF33">
    <property type="entry name" value="PROTEIN HOS4"/>
    <property type="match status" value="1"/>
</dbReference>
<feature type="repeat" description="ANK" evidence="3">
    <location>
        <begin position="2038"/>
        <end position="2073"/>
    </location>
</feature>
<evidence type="ECO:0000313" key="8">
    <source>
        <dbReference type="Proteomes" id="UP000191612"/>
    </source>
</evidence>
<dbReference type="InterPro" id="IPR036770">
    <property type="entry name" value="Ankyrin_rpt-contain_sf"/>
</dbReference>
<feature type="domain" description="Nephrocystin 3-like N-terminal" evidence="6">
    <location>
        <begin position="307"/>
        <end position="483"/>
    </location>
</feature>
<dbReference type="Proteomes" id="UP000191612">
    <property type="component" value="Unassembled WGS sequence"/>
</dbReference>
<organism evidence="7 8">
    <name type="scientific">Penicillium solitum</name>
    <dbReference type="NCBI Taxonomy" id="60172"/>
    <lineage>
        <taxon>Eukaryota</taxon>
        <taxon>Fungi</taxon>
        <taxon>Dikarya</taxon>
        <taxon>Ascomycota</taxon>
        <taxon>Pezizomycotina</taxon>
        <taxon>Eurotiomycetes</taxon>
        <taxon>Eurotiomycetidae</taxon>
        <taxon>Eurotiales</taxon>
        <taxon>Aspergillaceae</taxon>
        <taxon>Penicillium</taxon>
    </lineage>
</organism>
<name>A0A1V6QYJ1_9EURO</name>
<dbReference type="InterPro" id="IPR027417">
    <property type="entry name" value="P-loop_NTPase"/>
</dbReference>
<dbReference type="InterPro" id="IPR056125">
    <property type="entry name" value="DUF7708"/>
</dbReference>
<evidence type="ECO:0000256" key="4">
    <source>
        <dbReference type="SAM" id="MobiDB-lite"/>
    </source>
</evidence>